<keyword evidence="1" id="KW-1133">Transmembrane helix</keyword>
<evidence type="ECO:0008006" key="5">
    <source>
        <dbReference type="Google" id="ProtNLM"/>
    </source>
</evidence>
<dbReference type="Proteomes" id="UP001151133">
    <property type="component" value="Unassembled WGS sequence"/>
</dbReference>
<reference evidence="3" key="1">
    <citation type="submission" date="2022-10" db="EMBL/GenBank/DDBJ databases">
        <title>Two novel species of Flavobacterium.</title>
        <authorList>
            <person name="Liu Q."/>
            <person name="Xin Y.-H."/>
        </authorList>
    </citation>
    <scope>NUCLEOTIDE SEQUENCE</scope>
    <source>
        <strain evidence="3">LS1R47</strain>
    </source>
</reference>
<accession>A0A9X3HNK9</accession>
<sequence length="148" mass="16841">MKNSILALVVLFLLLGCRSVKNTQQVIEKQKDSISYVERVKIDTLRIPGDVISVKIPCDQLTNQSFSKGRAKVKIEPKGNGYTLIVSCDSIEKLILSKNIEINRLSNLLKDNTQTKVIELSKWQSFWIIVGKLLTVILILILSWKFLR</sequence>
<dbReference type="PROSITE" id="PS51257">
    <property type="entry name" value="PROKAR_LIPOPROTEIN"/>
    <property type="match status" value="1"/>
</dbReference>
<name>A0A9X3HNK9_9FLAO</name>
<keyword evidence="1" id="KW-0472">Membrane</keyword>
<keyword evidence="4" id="KW-1185">Reference proteome</keyword>
<evidence type="ECO:0000313" key="3">
    <source>
        <dbReference type="EMBL" id="MCV9934554.1"/>
    </source>
</evidence>
<gene>
    <name evidence="3" type="ORF">OIU80_19915</name>
</gene>
<comment type="caution">
    <text evidence="3">The sequence shown here is derived from an EMBL/GenBank/DDBJ whole genome shotgun (WGS) entry which is preliminary data.</text>
</comment>
<feature type="chain" id="PRO_5040890582" description="Lipoprotein" evidence="2">
    <location>
        <begin position="23"/>
        <end position="148"/>
    </location>
</feature>
<evidence type="ECO:0000256" key="1">
    <source>
        <dbReference type="SAM" id="Phobius"/>
    </source>
</evidence>
<organism evidence="3 4">
    <name type="scientific">Flavobacterium frigoritolerans</name>
    <dbReference type="NCBI Taxonomy" id="2987686"/>
    <lineage>
        <taxon>Bacteria</taxon>
        <taxon>Pseudomonadati</taxon>
        <taxon>Bacteroidota</taxon>
        <taxon>Flavobacteriia</taxon>
        <taxon>Flavobacteriales</taxon>
        <taxon>Flavobacteriaceae</taxon>
        <taxon>Flavobacterium</taxon>
    </lineage>
</organism>
<evidence type="ECO:0000256" key="2">
    <source>
        <dbReference type="SAM" id="SignalP"/>
    </source>
</evidence>
<dbReference type="EMBL" id="JAOZEV010000026">
    <property type="protein sequence ID" value="MCV9934554.1"/>
    <property type="molecule type" value="Genomic_DNA"/>
</dbReference>
<feature type="signal peptide" evidence="2">
    <location>
        <begin position="1"/>
        <end position="22"/>
    </location>
</feature>
<evidence type="ECO:0000313" key="4">
    <source>
        <dbReference type="Proteomes" id="UP001151133"/>
    </source>
</evidence>
<dbReference type="RefSeq" id="WP_264288723.1">
    <property type="nucleotide sequence ID" value="NZ_JAOZEV010000026.1"/>
</dbReference>
<dbReference type="AlphaFoldDB" id="A0A9X3HNK9"/>
<keyword evidence="1" id="KW-0812">Transmembrane</keyword>
<keyword evidence="2" id="KW-0732">Signal</keyword>
<proteinExistence type="predicted"/>
<feature type="transmembrane region" description="Helical" evidence="1">
    <location>
        <begin position="126"/>
        <end position="147"/>
    </location>
</feature>
<protein>
    <recommendedName>
        <fullName evidence="5">Lipoprotein</fullName>
    </recommendedName>
</protein>